<evidence type="ECO:0000313" key="2">
    <source>
        <dbReference type="EMBL" id="OAP61982.1"/>
    </source>
</evidence>
<feature type="compositionally biased region" description="Polar residues" evidence="1">
    <location>
        <begin position="114"/>
        <end position="123"/>
    </location>
</feature>
<dbReference type="PANTHER" id="PTHR37540:SF5">
    <property type="entry name" value="TRANSCRIPTION FACTOR DOMAIN-CONTAINING PROTEIN"/>
    <property type="match status" value="1"/>
</dbReference>
<dbReference type="OrthoDB" id="3469466at2759"/>
<gene>
    <name evidence="2" type="ORF">AYL99_04185</name>
</gene>
<evidence type="ECO:0000313" key="3">
    <source>
        <dbReference type="Proteomes" id="UP000078343"/>
    </source>
</evidence>
<comment type="caution">
    <text evidence="2">The sequence shown here is derived from an EMBL/GenBank/DDBJ whole genome shotgun (WGS) entry which is preliminary data.</text>
</comment>
<feature type="compositionally biased region" description="Low complexity" evidence="1">
    <location>
        <begin position="76"/>
        <end position="91"/>
    </location>
</feature>
<protein>
    <submittedName>
        <fullName evidence="2">Uncharacterized protein</fullName>
    </submittedName>
</protein>
<keyword evidence="3" id="KW-1185">Reference proteome</keyword>
<accession>A0A178ZQQ8</accession>
<dbReference type="EMBL" id="LVYI01000003">
    <property type="protein sequence ID" value="OAP61982.1"/>
    <property type="molecule type" value="Genomic_DNA"/>
</dbReference>
<evidence type="ECO:0000256" key="1">
    <source>
        <dbReference type="SAM" id="MobiDB-lite"/>
    </source>
</evidence>
<feature type="region of interest" description="Disordered" evidence="1">
    <location>
        <begin position="72"/>
        <end position="137"/>
    </location>
</feature>
<dbReference type="GeneID" id="30008354"/>
<proteinExistence type="predicted"/>
<name>A0A178ZQQ8_9EURO</name>
<sequence>MYKARAVTPRPDPNAGIAASSSPSRASYDAATTVTAAASRTFQFVTANPSTDAERWRNKTLVRSNASNYHWRRVRNSSAGNGGAPAASSRPVTRRRSSARSHARPSRRVLAPATPQTDGSSSTESEDLTPKTEEESIEFVVTQSPLPGGELVSTPSASLSSLLISGHYDPFETYPCDLPKEFVSPVLDQVNSFLSLMFPPEKGQTLSPHSEKWLQMTFRDRSLFHASIFCQLTRNRIFLSSPADSPEQMQCYTETIRGVHQKFADTSMSCEDENILAVYALSYHGEPRVHPPTPAPSQGPLTTLQLLHLYGGRLQTVNLHLQGLAKMLTLRGGLSQIKLPGLAQAICFGDIILASQTLTRPMLPYEQMYDDVFGLLNAASRKTHPLVGLGRGFRVLPEILGTEMVENLLTVLKWIIQYTFAVDDHVQARPEAQKLGCISDGRNFVQHSLLRLTPRPRDVPDEHPLLRLTRLATLVYSLLVVFPLPAIAAPFHRLARDIKAQLLLLAGDDDDDDRGSGDRSVHHPWTITPAATDLILWATAMGAIAAIGSPDRLWYRTTLDELTRRLDIGTWPTMRDRLGMFLWYRYTNDSDGIRLWTEIEESNIFRLSAVSQ</sequence>
<feature type="region of interest" description="Disordered" evidence="1">
    <location>
        <begin position="1"/>
        <end position="26"/>
    </location>
</feature>
<organism evidence="2 3">
    <name type="scientific">Fonsecaea erecta</name>
    <dbReference type="NCBI Taxonomy" id="1367422"/>
    <lineage>
        <taxon>Eukaryota</taxon>
        <taxon>Fungi</taxon>
        <taxon>Dikarya</taxon>
        <taxon>Ascomycota</taxon>
        <taxon>Pezizomycotina</taxon>
        <taxon>Eurotiomycetes</taxon>
        <taxon>Chaetothyriomycetidae</taxon>
        <taxon>Chaetothyriales</taxon>
        <taxon>Herpotrichiellaceae</taxon>
        <taxon>Fonsecaea</taxon>
    </lineage>
</organism>
<dbReference type="AlphaFoldDB" id="A0A178ZQQ8"/>
<dbReference type="Proteomes" id="UP000078343">
    <property type="component" value="Unassembled WGS sequence"/>
</dbReference>
<reference evidence="2 3" key="1">
    <citation type="submission" date="2016-04" db="EMBL/GenBank/DDBJ databases">
        <title>Draft genome of Fonsecaea erecta CBS 125763.</title>
        <authorList>
            <person name="Weiss V.A."/>
            <person name="Vicente V.A."/>
            <person name="Raittz R.T."/>
            <person name="Moreno L.F."/>
            <person name="De Souza E.M."/>
            <person name="Pedrosa F.O."/>
            <person name="Steffens M.B."/>
            <person name="Faoro H."/>
            <person name="Tadra-Sfeir M.Z."/>
            <person name="Najafzadeh M.J."/>
            <person name="Felipe M.S."/>
            <person name="Teixeira M."/>
            <person name="Sun J."/>
            <person name="Xi L."/>
            <person name="Gomes R."/>
            <person name="De Azevedo C.M."/>
            <person name="Salgado C.G."/>
            <person name="Da Silva M.B."/>
            <person name="Nascimento M.F."/>
            <person name="Queiroz-Telles F."/>
            <person name="Attili D.S."/>
            <person name="Gorbushina A."/>
        </authorList>
    </citation>
    <scope>NUCLEOTIDE SEQUENCE [LARGE SCALE GENOMIC DNA]</scope>
    <source>
        <strain evidence="2 3">CBS 125763</strain>
    </source>
</reference>
<dbReference type="RefSeq" id="XP_018695349.1">
    <property type="nucleotide sequence ID" value="XM_018835699.1"/>
</dbReference>
<feature type="compositionally biased region" description="Basic residues" evidence="1">
    <location>
        <begin position="92"/>
        <end position="107"/>
    </location>
</feature>
<dbReference type="PANTHER" id="PTHR37540">
    <property type="entry name" value="TRANSCRIPTION FACTOR (ACR-2), PUTATIVE-RELATED-RELATED"/>
    <property type="match status" value="1"/>
</dbReference>